<dbReference type="InterPro" id="IPR016181">
    <property type="entry name" value="Acyl_CoA_acyltransferase"/>
</dbReference>
<dbReference type="Gene3D" id="3.40.630.30">
    <property type="match status" value="1"/>
</dbReference>
<proteinExistence type="predicted"/>
<gene>
    <name evidence="2" type="ORF">LEP1GSC179_1580</name>
</gene>
<dbReference type="PANTHER" id="PTHR43415:SF3">
    <property type="entry name" value="GNAT-FAMILY ACETYLTRANSFERASE"/>
    <property type="match status" value="1"/>
</dbReference>
<accession>A0A0E2BHR6</accession>
<comment type="caution">
    <text evidence="2">The sequence shown here is derived from an EMBL/GenBank/DDBJ whole genome shotgun (WGS) entry which is preliminary data.</text>
</comment>
<reference evidence="2" key="1">
    <citation type="submission" date="2012-10" db="EMBL/GenBank/DDBJ databases">
        <authorList>
            <person name="Harkins D.M."/>
            <person name="Durkin A.S."/>
            <person name="Brinkac L.M."/>
            <person name="Haft D.H."/>
            <person name="Selengut J.D."/>
            <person name="Sanka R."/>
            <person name="DePew J."/>
            <person name="Purushe J."/>
            <person name="Matthias M.A."/>
            <person name="Vinetz J.M."/>
            <person name="Sutton G.G."/>
            <person name="Nierman W.C."/>
            <person name="Fouts D.E."/>
        </authorList>
    </citation>
    <scope>NUCLEOTIDE SEQUENCE [LARGE SCALE GENOMIC DNA]</scope>
    <source>
        <strain evidence="2">MOR084</strain>
    </source>
</reference>
<evidence type="ECO:0000259" key="1">
    <source>
        <dbReference type="PROSITE" id="PS51186"/>
    </source>
</evidence>
<dbReference type="RefSeq" id="WP_004476554.1">
    <property type="nucleotide sequence ID" value="NZ_AHON02000027.1"/>
</dbReference>
<sequence>MESVFLESDLVSLSPLTVEDYSEHYLNWLNDEEVNRYSYRRYFPITKESLEKFLREISNHSDEVQFSIRRKKDLVHIGNICLKSIHWQARCAELGILIGDKSAWGRGFGTSAVGLIVKYGFLRLNLNRIEIGTFNPSAVKMFENNQFQHEGVSRQKIYIDGAYLDDIKMAILAEDFFKKIKLR</sequence>
<dbReference type="EMBL" id="AHON02000027">
    <property type="protein sequence ID" value="EKO34873.1"/>
    <property type="molecule type" value="Genomic_DNA"/>
</dbReference>
<keyword evidence="3" id="KW-1185">Reference proteome</keyword>
<name>A0A0E2BHR6_9LEPT</name>
<dbReference type="SUPFAM" id="SSF55729">
    <property type="entry name" value="Acyl-CoA N-acyltransferases (Nat)"/>
    <property type="match status" value="1"/>
</dbReference>
<protein>
    <submittedName>
        <fullName evidence="2">Acetyltransferase (GNAT) domain protein</fullName>
    </submittedName>
</protein>
<dbReference type="Proteomes" id="UP000006329">
    <property type="component" value="Unassembled WGS sequence"/>
</dbReference>
<dbReference type="AlphaFoldDB" id="A0A0E2BHR6"/>
<dbReference type="Pfam" id="PF13302">
    <property type="entry name" value="Acetyltransf_3"/>
    <property type="match status" value="1"/>
</dbReference>
<dbReference type="PANTHER" id="PTHR43415">
    <property type="entry name" value="SPERMIDINE N(1)-ACETYLTRANSFERASE"/>
    <property type="match status" value="1"/>
</dbReference>
<evidence type="ECO:0000313" key="2">
    <source>
        <dbReference type="EMBL" id="EKO34873.1"/>
    </source>
</evidence>
<dbReference type="PROSITE" id="PS51186">
    <property type="entry name" value="GNAT"/>
    <property type="match status" value="1"/>
</dbReference>
<evidence type="ECO:0000313" key="3">
    <source>
        <dbReference type="Proteomes" id="UP000006329"/>
    </source>
</evidence>
<feature type="domain" description="N-acetyltransferase" evidence="1">
    <location>
        <begin position="16"/>
        <end position="174"/>
    </location>
</feature>
<dbReference type="GO" id="GO:0016747">
    <property type="term" value="F:acyltransferase activity, transferring groups other than amino-acyl groups"/>
    <property type="evidence" value="ECO:0007669"/>
    <property type="project" value="InterPro"/>
</dbReference>
<organism evidence="2 3">
    <name type="scientific">Leptospira santarosai str. MOR084</name>
    <dbReference type="NCBI Taxonomy" id="1049984"/>
    <lineage>
        <taxon>Bacteria</taxon>
        <taxon>Pseudomonadati</taxon>
        <taxon>Spirochaetota</taxon>
        <taxon>Spirochaetia</taxon>
        <taxon>Leptospirales</taxon>
        <taxon>Leptospiraceae</taxon>
        <taxon>Leptospira</taxon>
    </lineage>
</organism>
<dbReference type="InterPro" id="IPR000182">
    <property type="entry name" value="GNAT_dom"/>
</dbReference>